<reference evidence="3" key="1">
    <citation type="submission" date="2016-03" db="EMBL/GenBank/DDBJ databases">
        <authorList>
            <person name="Ploux O."/>
        </authorList>
    </citation>
    <scope>NUCLEOTIDE SEQUENCE [LARGE SCALE GENOMIC DNA]</scope>
    <source>
        <strain evidence="3">UK7</strain>
    </source>
</reference>
<organism evidence="2 3">
    <name type="scientific">Rhynchosporium graminicola</name>
    <dbReference type="NCBI Taxonomy" id="2792576"/>
    <lineage>
        <taxon>Eukaryota</taxon>
        <taxon>Fungi</taxon>
        <taxon>Dikarya</taxon>
        <taxon>Ascomycota</taxon>
        <taxon>Pezizomycotina</taxon>
        <taxon>Leotiomycetes</taxon>
        <taxon>Helotiales</taxon>
        <taxon>Ploettnerulaceae</taxon>
        <taxon>Rhynchosporium</taxon>
    </lineage>
</organism>
<sequence length="99" mass="11087">MVVPRGVLLARNPFEAGVDVEDCSRPIDRVQFRDNSFLLRVRASSIDLGGLGRTRESRQEFPSVNTMPIAVRDFRPTSPGDEDIDALEMTPKSLNQLSR</sequence>
<evidence type="ECO:0000313" key="3">
    <source>
        <dbReference type="Proteomes" id="UP000178129"/>
    </source>
</evidence>
<protein>
    <submittedName>
        <fullName evidence="2">Uncharacterized protein</fullName>
    </submittedName>
</protein>
<evidence type="ECO:0000313" key="2">
    <source>
        <dbReference type="EMBL" id="CZS90803.1"/>
    </source>
</evidence>
<proteinExistence type="predicted"/>
<evidence type="ECO:0000256" key="1">
    <source>
        <dbReference type="SAM" id="MobiDB-lite"/>
    </source>
</evidence>
<dbReference type="EMBL" id="FJUW01000004">
    <property type="protein sequence ID" value="CZS90803.1"/>
    <property type="molecule type" value="Genomic_DNA"/>
</dbReference>
<name>A0A1E1JYC2_9HELO</name>
<comment type="caution">
    <text evidence="2">The sequence shown here is derived from an EMBL/GenBank/DDBJ whole genome shotgun (WGS) entry which is preliminary data.</text>
</comment>
<dbReference type="InParanoid" id="A0A1E1JYC2"/>
<accession>A0A1E1JYC2</accession>
<keyword evidence="3" id="KW-1185">Reference proteome</keyword>
<dbReference type="Proteomes" id="UP000178129">
    <property type="component" value="Unassembled WGS sequence"/>
</dbReference>
<feature type="region of interest" description="Disordered" evidence="1">
    <location>
        <begin position="71"/>
        <end position="99"/>
    </location>
</feature>
<dbReference type="AlphaFoldDB" id="A0A1E1JYC2"/>
<gene>
    <name evidence="2" type="ORF">RCO7_14190</name>
</gene>